<gene>
    <name evidence="2" type="ORF">OU415_27555</name>
</gene>
<sequence length="135" mass="14774">MIGQREALRLFGCEVFDPAGHRIGIVGQLFIEDDTEQPAWVTVQTGLFGTNESFVPLDGAAFDGDTLTVAVGREAVRLAPRVDLVKGDLPLAQERALYLHYGMTYGVAPDGAGDEIEPEYVEAVRLRLRRWVAAT</sequence>
<dbReference type="EMBL" id="JAQGLA010000062">
    <property type="protein sequence ID" value="MDA3629215.1"/>
    <property type="molecule type" value="Genomic_DNA"/>
</dbReference>
<evidence type="ECO:0000313" key="2">
    <source>
        <dbReference type="EMBL" id="MDA3629215.1"/>
    </source>
</evidence>
<dbReference type="InterPro" id="IPR027275">
    <property type="entry name" value="PRC-brl_dom"/>
</dbReference>
<comment type="caution">
    <text evidence="2">The sequence shown here is derived from an EMBL/GenBank/DDBJ whole genome shotgun (WGS) entry which is preliminary data.</text>
</comment>
<accession>A0ABT4V5I7</accession>
<name>A0ABT4V5I7_9PSEU</name>
<organism evidence="2 3">
    <name type="scientific">Saccharopolyspora oryzae</name>
    <dbReference type="NCBI Taxonomy" id="2997343"/>
    <lineage>
        <taxon>Bacteria</taxon>
        <taxon>Bacillati</taxon>
        <taxon>Actinomycetota</taxon>
        <taxon>Actinomycetes</taxon>
        <taxon>Pseudonocardiales</taxon>
        <taxon>Pseudonocardiaceae</taxon>
        <taxon>Saccharopolyspora</taxon>
    </lineage>
</organism>
<feature type="domain" description="PRC-barrel" evidence="1">
    <location>
        <begin position="9"/>
        <end position="74"/>
    </location>
</feature>
<dbReference type="RefSeq" id="WP_270952198.1">
    <property type="nucleotide sequence ID" value="NZ_JAQGLA010000062.1"/>
</dbReference>
<evidence type="ECO:0000259" key="1">
    <source>
        <dbReference type="Pfam" id="PF05239"/>
    </source>
</evidence>
<dbReference type="Pfam" id="PF05239">
    <property type="entry name" value="PRC"/>
    <property type="match status" value="1"/>
</dbReference>
<protein>
    <submittedName>
        <fullName evidence="2">PRC-barrel domain-containing protein</fullName>
    </submittedName>
</protein>
<proteinExistence type="predicted"/>
<dbReference type="Gene3D" id="3.90.50.10">
    <property type="entry name" value="Photosynthetic Reaction Center, subunit H, domain 2"/>
    <property type="match status" value="1"/>
</dbReference>
<dbReference type="SUPFAM" id="SSF50346">
    <property type="entry name" value="PRC-barrel domain"/>
    <property type="match status" value="1"/>
</dbReference>
<dbReference type="Proteomes" id="UP001210380">
    <property type="component" value="Unassembled WGS sequence"/>
</dbReference>
<reference evidence="2 3" key="1">
    <citation type="submission" date="2022-11" db="EMBL/GenBank/DDBJ databases">
        <title>Draft genome sequence of Saccharopolyspora sp. WRP15-2 isolated from rhizosphere soils of wild rice in Thailand.</title>
        <authorList>
            <person name="Duangmal K."/>
            <person name="Kammanee S."/>
            <person name="Muangham S."/>
        </authorList>
    </citation>
    <scope>NUCLEOTIDE SEQUENCE [LARGE SCALE GENOMIC DNA]</scope>
    <source>
        <strain evidence="2 3">WRP15-2</strain>
    </source>
</reference>
<evidence type="ECO:0000313" key="3">
    <source>
        <dbReference type="Proteomes" id="UP001210380"/>
    </source>
</evidence>
<keyword evidence="3" id="KW-1185">Reference proteome</keyword>
<dbReference type="InterPro" id="IPR014747">
    <property type="entry name" value="Bac_photo_RC_H_C"/>
</dbReference>
<dbReference type="InterPro" id="IPR011033">
    <property type="entry name" value="PRC_barrel-like_sf"/>
</dbReference>